<gene>
    <name evidence="2" type="ORF">HK097_004733</name>
</gene>
<feature type="non-terminal residue" evidence="2">
    <location>
        <position position="1"/>
    </location>
</feature>
<feature type="compositionally biased region" description="Basic and acidic residues" evidence="1">
    <location>
        <begin position="58"/>
        <end position="67"/>
    </location>
</feature>
<protein>
    <submittedName>
        <fullName evidence="2">Uncharacterized protein</fullName>
    </submittedName>
</protein>
<keyword evidence="3" id="KW-1185">Reference proteome</keyword>
<evidence type="ECO:0000313" key="3">
    <source>
        <dbReference type="Proteomes" id="UP001212841"/>
    </source>
</evidence>
<feature type="compositionally biased region" description="Low complexity" evidence="1">
    <location>
        <begin position="367"/>
        <end position="379"/>
    </location>
</feature>
<feature type="compositionally biased region" description="Basic and acidic residues" evidence="1">
    <location>
        <begin position="354"/>
        <end position="366"/>
    </location>
</feature>
<evidence type="ECO:0000256" key="1">
    <source>
        <dbReference type="SAM" id="MobiDB-lite"/>
    </source>
</evidence>
<reference evidence="2" key="1">
    <citation type="submission" date="2020-05" db="EMBL/GenBank/DDBJ databases">
        <title>Phylogenomic resolution of chytrid fungi.</title>
        <authorList>
            <person name="Stajich J.E."/>
            <person name="Amses K."/>
            <person name="Simmons R."/>
            <person name="Seto K."/>
            <person name="Myers J."/>
            <person name="Bonds A."/>
            <person name="Quandt C.A."/>
            <person name="Barry K."/>
            <person name="Liu P."/>
            <person name="Grigoriev I."/>
            <person name="Longcore J.E."/>
            <person name="James T.Y."/>
        </authorList>
    </citation>
    <scope>NUCLEOTIDE SEQUENCE</scope>
    <source>
        <strain evidence="2">JEL0318</strain>
    </source>
</reference>
<dbReference type="AlphaFoldDB" id="A0AAD5WYV0"/>
<feature type="region of interest" description="Disordered" evidence="1">
    <location>
        <begin position="42"/>
        <end position="108"/>
    </location>
</feature>
<organism evidence="2 3">
    <name type="scientific">Rhizophlyctis rosea</name>
    <dbReference type="NCBI Taxonomy" id="64517"/>
    <lineage>
        <taxon>Eukaryota</taxon>
        <taxon>Fungi</taxon>
        <taxon>Fungi incertae sedis</taxon>
        <taxon>Chytridiomycota</taxon>
        <taxon>Chytridiomycota incertae sedis</taxon>
        <taxon>Chytridiomycetes</taxon>
        <taxon>Rhizophlyctidales</taxon>
        <taxon>Rhizophlyctidaceae</taxon>
        <taxon>Rhizophlyctis</taxon>
    </lineage>
</organism>
<feature type="region of interest" description="Disordered" evidence="1">
    <location>
        <begin position="280"/>
        <end position="314"/>
    </location>
</feature>
<accession>A0AAD5WYV0</accession>
<feature type="region of interest" description="Disordered" evidence="1">
    <location>
        <begin position="354"/>
        <end position="428"/>
    </location>
</feature>
<evidence type="ECO:0000313" key="2">
    <source>
        <dbReference type="EMBL" id="KAJ3033759.1"/>
    </source>
</evidence>
<proteinExistence type="predicted"/>
<comment type="caution">
    <text evidence="2">The sequence shown here is derived from an EMBL/GenBank/DDBJ whole genome shotgun (WGS) entry which is preliminary data.</text>
</comment>
<dbReference type="EMBL" id="JADGJD010002244">
    <property type="protein sequence ID" value="KAJ3033759.1"/>
    <property type="molecule type" value="Genomic_DNA"/>
</dbReference>
<feature type="compositionally biased region" description="Pro residues" evidence="1">
    <location>
        <begin position="398"/>
        <end position="408"/>
    </location>
</feature>
<feature type="compositionally biased region" description="Polar residues" evidence="1">
    <location>
        <begin position="89"/>
        <end position="108"/>
    </location>
</feature>
<dbReference type="Proteomes" id="UP001212841">
    <property type="component" value="Unassembled WGS sequence"/>
</dbReference>
<name>A0AAD5WYV0_9FUNG</name>
<sequence length="428" mass="47654">MAGTEDIASRTPKVHRTISTTTKLNHYASILPSGIARQFTKRTDISSTTSSSGRKRKLNESSLEKSRPVAKQRNDSPNGMDTHRPRTPSLISDNGSAQSIMSGGNYHSSPNKFVDVGARGAGDNHLVDLGDGGGDGSVGVADKKRRRRYASGKGYARRTEEKRNIKTALRCCYCSGQQDIRLLRQNLVQDAEGRYYHESCMPVAESAKFEDSLKSQVKDPNEIEMWRMGVNERFLVLNDSLNSVGRHRSKLKIWEDSLLMTACFPQTMMPALAFSRAPTPKYSPAPSAYHNSLERDNSFAFPPATSNTNDDTHERLHTVIPDISDSKYHSDEFLIREDQPSVDLPFKQDRPQSIHQDHYPAEERYDSSVPSTPSRRSTYPPVPRTPFAVEEPTSSTFSPPPPSTPAPQTPYGTDVPDPVRRPQSPPHT</sequence>